<dbReference type="Gene3D" id="1.10.4100.10">
    <property type="entry name" value="2-methylcitrate dehydratase PrpD"/>
    <property type="match status" value="1"/>
</dbReference>
<feature type="domain" description="MmgE/PrpD C-terminal" evidence="3">
    <location>
        <begin position="262"/>
        <end position="426"/>
    </location>
</feature>
<feature type="domain" description="MmgE/PrpD N-terminal" evidence="2">
    <location>
        <begin position="7"/>
        <end position="238"/>
    </location>
</feature>
<organism evidence="4 5">
    <name type="scientific">Ruegeria sediminis</name>
    <dbReference type="NCBI Taxonomy" id="2583820"/>
    <lineage>
        <taxon>Bacteria</taxon>
        <taxon>Pseudomonadati</taxon>
        <taxon>Pseudomonadota</taxon>
        <taxon>Alphaproteobacteria</taxon>
        <taxon>Rhodobacterales</taxon>
        <taxon>Roseobacteraceae</taxon>
        <taxon>Ruegeria</taxon>
    </lineage>
</organism>
<dbReference type="SUPFAM" id="SSF103378">
    <property type="entry name" value="2-methylcitrate dehydratase PrpD"/>
    <property type="match status" value="1"/>
</dbReference>
<dbReference type="InterPro" id="IPR045336">
    <property type="entry name" value="MmgE_PrpD_N"/>
</dbReference>
<dbReference type="InterPro" id="IPR005656">
    <property type="entry name" value="MmgE_PrpD"/>
</dbReference>
<dbReference type="PANTHER" id="PTHR16943">
    <property type="entry name" value="2-METHYLCITRATE DEHYDRATASE-RELATED"/>
    <property type="match status" value="1"/>
</dbReference>
<dbReference type="InterPro" id="IPR042188">
    <property type="entry name" value="MmgE/PrpD_sf_2"/>
</dbReference>
<dbReference type="Pfam" id="PF19305">
    <property type="entry name" value="MmgE_PrpD_C"/>
    <property type="match status" value="1"/>
</dbReference>
<protein>
    <submittedName>
        <fullName evidence="4">MmgE/PrpD family protein</fullName>
    </submittedName>
</protein>
<gene>
    <name evidence="4" type="ORF">FGK63_12115</name>
</gene>
<dbReference type="EMBL" id="VCPD01000004">
    <property type="protein sequence ID" value="TMV06860.1"/>
    <property type="molecule type" value="Genomic_DNA"/>
</dbReference>
<evidence type="ECO:0000256" key="1">
    <source>
        <dbReference type="ARBA" id="ARBA00006174"/>
    </source>
</evidence>
<dbReference type="Pfam" id="PF03972">
    <property type="entry name" value="MmgE_PrpD_N"/>
    <property type="match status" value="1"/>
</dbReference>
<evidence type="ECO:0000259" key="2">
    <source>
        <dbReference type="Pfam" id="PF03972"/>
    </source>
</evidence>
<sequence length="458" mass="48424">MSETFNRVADFALNRAPGDMPDSAREAAALMALDTMGILIAAGPMEAGVIARDTAALLYASSDPAYSARMLFDGRPVSMAGAAYAAATQTDNLDGHDGYNPTKGHIGVVVIPALAALAEHLPGLTGPEALAAVITGYEVAGRAGLALHATVSDYHTSGAWNALGVVAMASRLRGHTREQMRQAMGIAEYHGPRSQMMREIANPTMLHDGSGWGALVGMSAAVLAERGFTGAPAITIEEDRAAPFWQDLGTFWQMEHQYVKPYPICRWAHAAIDGTRALMLEHGLGHDQIARVHINSFHQAACLFAGIPDTTSQAQYSLPFAVAVQAVHGRIGVEHISGAGLKDPVVARFMERISVSETARHSERFPGGRWADVQITTTDGRVLDSGDTHARGGPEAPMSRDEVIGKYMDFAAPAIGAARAAAIRDAMLGLTDPGSRFSDLAGLLYDSPVSFRAVEASG</sequence>
<dbReference type="InterPro" id="IPR036148">
    <property type="entry name" value="MmgE/PrpD_sf"/>
</dbReference>
<reference evidence="4 5" key="1">
    <citation type="submission" date="2019-05" db="EMBL/GenBank/DDBJ databases">
        <title>Ruegeria sp. nov., isolated from tidal flat.</title>
        <authorList>
            <person name="Kim W."/>
        </authorList>
    </citation>
    <scope>NUCLEOTIDE SEQUENCE [LARGE SCALE GENOMIC DNA]</scope>
    <source>
        <strain evidence="4 5">CAU 1488</strain>
    </source>
</reference>
<dbReference type="Proteomes" id="UP001193035">
    <property type="component" value="Unassembled WGS sequence"/>
</dbReference>
<dbReference type="InterPro" id="IPR042183">
    <property type="entry name" value="MmgE/PrpD_sf_1"/>
</dbReference>
<evidence type="ECO:0000313" key="4">
    <source>
        <dbReference type="EMBL" id="TMV06860.1"/>
    </source>
</evidence>
<dbReference type="Gene3D" id="3.30.1330.120">
    <property type="entry name" value="2-methylcitrate dehydratase PrpD"/>
    <property type="match status" value="1"/>
</dbReference>
<comment type="caution">
    <text evidence="4">The sequence shown here is derived from an EMBL/GenBank/DDBJ whole genome shotgun (WGS) entry which is preliminary data.</text>
</comment>
<dbReference type="InterPro" id="IPR045337">
    <property type="entry name" value="MmgE_PrpD_C"/>
</dbReference>
<dbReference type="RefSeq" id="WP_138842562.1">
    <property type="nucleotide sequence ID" value="NZ_VCPD01000004.1"/>
</dbReference>
<evidence type="ECO:0000259" key="3">
    <source>
        <dbReference type="Pfam" id="PF19305"/>
    </source>
</evidence>
<evidence type="ECO:0000313" key="5">
    <source>
        <dbReference type="Proteomes" id="UP001193035"/>
    </source>
</evidence>
<name>A0ABY2WWG5_9RHOB</name>
<comment type="similarity">
    <text evidence="1">Belongs to the PrpD family.</text>
</comment>
<accession>A0ABY2WWG5</accession>
<keyword evidence="5" id="KW-1185">Reference proteome</keyword>
<dbReference type="PANTHER" id="PTHR16943:SF8">
    <property type="entry name" value="2-METHYLCITRATE DEHYDRATASE"/>
    <property type="match status" value="1"/>
</dbReference>
<proteinExistence type="inferred from homology"/>